<dbReference type="Gene3D" id="3.90.220.20">
    <property type="entry name" value="DNA methylase specificity domains"/>
    <property type="match status" value="2"/>
</dbReference>
<dbReference type="InterPro" id="IPR000055">
    <property type="entry name" value="Restrct_endonuc_typeI_TRD"/>
</dbReference>
<evidence type="ECO:0000256" key="1">
    <source>
        <dbReference type="ARBA" id="ARBA00010923"/>
    </source>
</evidence>
<evidence type="ECO:0000313" key="5">
    <source>
        <dbReference type="EMBL" id="VEN72781.1"/>
    </source>
</evidence>
<dbReference type="AlphaFoldDB" id="A0A484HDL4"/>
<dbReference type="InterPro" id="IPR051212">
    <property type="entry name" value="Type-I_RE_S_subunit"/>
</dbReference>
<dbReference type="InterPro" id="IPR044946">
    <property type="entry name" value="Restrct_endonuc_typeI_TRD_sf"/>
</dbReference>
<dbReference type="EMBL" id="CAACVI010000001">
    <property type="protein sequence ID" value="VEN72781.1"/>
    <property type="molecule type" value="Genomic_DNA"/>
</dbReference>
<gene>
    <name evidence="5" type="ORF">EPICR_10280</name>
</gene>
<dbReference type="PANTHER" id="PTHR43140">
    <property type="entry name" value="TYPE-1 RESTRICTION ENZYME ECOKI SPECIFICITY PROTEIN"/>
    <property type="match status" value="1"/>
</dbReference>
<dbReference type="Gene3D" id="1.10.287.1120">
    <property type="entry name" value="Bipartite methylase S protein"/>
    <property type="match status" value="1"/>
</dbReference>
<sequence length="455" mass="51729">MGFGERGWGDFEGVEGKSVIKEIWHDNKLTDWRIVPLKRFGLLKGGAGFPIAAQGLSGLEFPFYKVKDLQENDFFLSKTEHYISHETALKLGAFIFPKNTLVFAKVGEAVKLNRYKLLSMSSCIDNNMMGYVIDHNVLSSKYLYYLVNQTFDISYIANPGPVPSVGSRQMGYLEISVPTVKKQRKIAAYLDKTCATIDKVIEAKQKQLEILDDLRKSIIHKAVTRGLDDSVELKDSGVEWIGKMPQHWVIEKLKRLLSQPLMYGTNEAAELDDPEYPRYIRITDFGDSGTLKPEAFKSLPPDKAIGYYLEEGDLLFARSGATVGKTFLFSGYKGLACFAGYLIRARTNKIKLVPKYLYYFSKSHAYFAWKNVIFTQATIQNISATKYDYLPVTVPSVREQQLIVQYLDIKMKALDNMQSNLSEQISTLKQYRKSLIHECVTGKRRITENNARNKS</sequence>
<evidence type="ECO:0000256" key="2">
    <source>
        <dbReference type="ARBA" id="ARBA00022747"/>
    </source>
</evidence>
<name>A0A484HDL4_9BACT</name>
<dbReference type="PANTHER" id="PTHR43140:SF1">
    <property type="entry name" value="TYPE I RESTRICTION ENZYME ECOKI SPECIFICITY SUBUNIT"/>
    <property type="match status" value="1"/>
</dbReference>
<reference evidence="5" key="1">
    <citation type="submission" date="2019-01" db="EMBL/GenBank/DDBJ databases">
        <authorList>
            <consortium name="Genoscope - CEA"/>
            <person name="William W."/>
        </authorList>
    </citation>
    <scope>NUCLEOTIDE SEQUENCE</scope>
    <source>
        <strain evidence="5">CR-1</strain>
    </source>
</reference>
<evidence type="ECO:0000259" key="4">
    <source>
        <dbReference type="Pfam" id="PF01420"/>
    </source>
</evidence>
<dbReference type="SUPFAM" id="SSF116734">
    <property type="entry name" value="DNA methylase specificity domain"/>
    <property type="match status" value="2"/>
</dbReference>
<dbReference type="CDD" id="cd17521">
    <property type="entry name" value="RMtype1_S_Sau13435ORF2165P_TRD2-CR2_like"/>
    <property type="match status" value="1"/>
</dbReference>
<protein>
    <recommendedName>
        <fullName evidence="4">Type I restriction modification DNA specificity domain-containing protein</fullName>
    </recommendedName>
</protein>
<dbReference type="GO" id="GO:0003677">
    <property type="term" value="F:DNA binding"/>
    <property type="evidence" value="ECO:0007669"/>
    <property type="project" value="UniProtKB-KW"/>
</dbReference>
<comment type="similarity">
    <text evidence="1">Belongs to the type-I restriction system S methylase family.</text>
</comment>
<feature type="domain" description="Type I restriction modification DNA specificity" evidence="4">
    <location>
        <begin position="278"/>
        <end position="425"/>
    </location>
</feature>
<keyword evidence="3" id="KW-0238">DNA-binding</keyword>
<evidence type="ECO:0000256" key="3">
    <source>
        <dbReference type="ARBA" id="ARBA00023125"/>
    </source>
</evidence>
<organism evidence="5">
    <name type="scientific">uncultured Desulfobacteraceae bacterium</name>
    <dbReference type="NCBI Taxonomy" id="218296"/>
    <lineage>
        <taxon>Bacteria</taxon>
        <taxon>Pseudomonadati</taxon>
        <taxon>Thermodesulfobacteriota</taxon>
        <taxon>Desulfobacteria</taxon>
        <taxon>Desulfobacterales</taxon>
        <taxon>Desulfobacteraceae</taxon>
        <taxon>environmental samples</taxon>
    </lineage>
</organism>
<accession>A0A484HDL4</accession>
<feature type="domain" description="Type I restriction modification DNA specificity" evidence="4">
    <location>
        <begin position="54"/>
        <end position="209"/>
    </location>
</feature>
<dbReference type="GO" id="GO:0009307">
    <property type="term" value="P:DNA restriction-modification system"/>
    <property type="evidence" value="ECO:0007669"/>
    <property type="project" value="UniProtKB-KW"/>
</dbReference>
<proteinExistence type="inferred from homology"/>
<keyword evidence="2" id="KW-0680">Restriction system</keyword>
<dbReference type="Pfam" id="PF01420">
    <property type="entry name" value="Methylase_S"/>
    <property type="match status" value="2"/>
</dbReference>